<comment type="caution">
    <text evidence="16">The sequence shown here is derived from an EMBL/GenBank/DDBJ whole genome shotgun (WGS) entry which is preliminary data.</text>
</comment>
<comment type="pathway">
    <text evidence="2">Amino-acid biosynthesis; L-serine biosynthesis; L-serine from 3-phospho-D-glycerate: step 1/3.</text>
</comment>
<evidence type="ECO:0000313" key="17">
    <source>
        <dbReference type="Proteomes" id="UP000023795"/>
    </source>
</evidence>
<dbReference type="InterPro" id="IPR036291">
    <property type="entry name" value="NAD(P)-bd_dom_sf"/>
</dbReference>
<dbReference type="PROSITE" id="PS00670">
    <property type="entry name" value="D_2_HYDROXYACID_DH_2"/>
    <property type="match status" value="1"/>
</dbReference>
<evidence type="ECO:0000256" key="8">
    <source>
        <dbReference type="ARBA" id="ARBA00023002"/>
    </source>
</evidence>
<keyword evidence="10" id="KW-0718">Serine biosynthesis</keyword>
<dbReference type="InterPro" id="IPR006140">
    <property type="entry name" value="D-isomer_DH_NAD-bd"/>
</dbReference>
<evidence type="ECO:0000259" key="15">
    <source>
        <dbReference type="PROSITE" id="PS51671"/>
    </source>
</evidence>
<dbReference type="OrthoDB" id="9805416at2"/>
<evidence type="ECO:0000256" key="12">
    <source>
        <dbReference type="ARBA" id="ARBA00048126"/>
    </source>
</evidence>
<dbReference type="GO" id="GO:0006564">
    <property type="term" value="P:L-serine biosynthetic process"/>
    <property type="evidence" value="ECO:0007669"/>
    <property type="project" value="UniProtKB-KW"/>
</dbReference>
<dbReference type="PATRIC" id="fig|1230338.3.peg.919"/>
<dbReference type="CDD" id="cd04901">
    <property type="entry name" value="ACT_3PGDH"/>
    <property type="match status" value="1"/>
</dbReference>
<organism evidence="16 17">
    <name type="scientific">Moraxella macacae 0408225</name>
    <dbReference type="NCBI Taxonomy" id="1230338"/>
    <lineage>
        <taxon>Bacteria</taxon>
        <taxon>Pseudomonadati</taxon>
        <taxon>Pseudomonadota</taxon>
        <taxon>Gammaproteobacteria</taxon>
        <taxon>Moraxellales</taxon>
        <taxon>Moraxellaceae</taxon>
        <taxon>Moraxella</taxon>
    </lineage>
</organism>
<dbReference type="InterPro" id="IPR045865">
    <property type="entry name" value="ACT-like_dom_sf"/>
</dbReference>
<dbReference type="Pfam" id="PF02826">
    <property type="entry name" value="2-Hacid_dh_C"/>
    <property type="match status" value="1"/>
</dbReference>
<dbReference type="NCBIfam" id="NF008759">
    <property type="entry name" value="PRK11790.1"/>
    <property type="match status" value="1"/>
</dbReference>
<dbReference type="PANTHER" id="PTHR42789:SF1">
    <property type="entry name" value="D-ISOMER SPECIFIC 2-HYDROXYACID DEHYDROGENASE FAMILY PROTEIN (AFU_ORTHOLOGUE AFUA_6G10090)"/>
    <property type="match status" value="1"/>
</dbReference>
<dbReference type="STRING" id="1230338.MOMA_04240"/>
<dbReference type="InterPro" id="IPR054480">
    <property type="entry name" value="AHAS_small-like_ACT"/>
</dbReference>
<evidence type="ECO:0000256" key="14">
    <source>
        <dbReference type="RuleBase" id="RU003719"/>
    </source>
</evidence>
<evidence type="ECO:0000256" key="11">
    <source>
        <dbReference type="ARBA" id="ARBA00030455"/>
    </source>
</evidence>
<evidence type="ECO:0000256" key="13">
    <source>
        <dbReference type="ARBA" id="ARBA00048731"/>
    </source>
</evidence>
<dbReference type="PROSITE" id="PS51671">
    <property type="entry name" value="ACT"/>
    <property type="match status" value="1"/>
</dbReference>
<evidence type="ECO:0000313" key="16">
    <source>
        <dbReference type="EMBL" id="ELA09584.1"/>
    </source>
</evidence>
<dbReference type="Gene3D" id="3.40.50.720">
    <property type="entry name" value="NAD(P)-binding Rossmann-like Domain"/>
    <property type="match status" value="2"/>
</dbReference>
<dbReference type="FunFam" id="3.40.50.720:FF:000041">
    <property type="entry name" value="D-3-phosphoglycerate dehydrogenase"/>
    <property type="match status" value="1"/>
</dbReference>
<dbReference type="Pfam" id="PF22629">
    <property type="entry name" value="ACT_AHAS_ss"/>
    <property type="match status" value="1"/>
</dbReference>
<accession>L2F963</accession>
<gene>
    <name evidence="16" type="ORF">MOMA_04240</name>
</gene>
<sequence>MTDLSLSKDKIRFLMLEGLHDNAFKVLADAGYTNVENIKTALDEAELIEKIKDAHFIGIRSRTQLTRKVLEKAEKLVAIGCFCIGTNQVDLDCARELGIPVFNAPYSNTRSVAELVMAEIIMLMRGIPEKNAVVHRGGWGKSATNSYEVRGKTLGIVGYGSIGSQLSVLAENMGMKVIYHDAVTKLPMGNARQVANLDELLANSDVVTLHVPDLPETREMIGKQQLAKMKAKSHLINAARGKCVVIDDLADALQSGHILGAALDVFPKEPKSADEEFESPLRAFDNVILTPHIGGSTQEAQANIGLEVAEKFVRYSDMGDTLSAVNFPNVTVPFKDGTHRLLHIHQNVPGVLSQINLSFANAGINILAQNMMTEGDVGYLVMDVDDGDSAKALERLKAVPETIKVRVLF</sequence>
<dbReference type="UniPathway" id="UPA00135">
    <property type="reaction ID" value="UER00196"/>
</dbReference>
<evidence type="ECO:0000256" key="3">
    <source>
        <dbReference type="ARBA" id="ARBA00005854"/>
    </source>
</evidence>
<evidence type="ECO:0000256" key="2">
    <source>
        <dbReference type="ARBA" id="ARBA00005216"/>
    </source>
</evidence>
<proteinExistence type="inferred from homology"/>
<dbReference type="EC" id="1.1.1.95" evidence="5"/>
<dbReference type="EC" id="1.1.1.399" evidence="4"/>
<evidence type="ECO:0000256" key="10">
    <source>
        <dbReference type="ARBA" id="ARBA00023299"/>
    </source>
</evidence>
<dbReference type="InterPro" id="IPR002912">
    <property type="entry name" value="ACT_dom"/>
</dbReference>
<evidence type="ECO:0000256" key="7">
    <source>
        <dbReference type="ARBA" id="ARBA00022605"/>
    </source>
</evidence>
<keyword evidence="17" id="KW-1185">Reference proteome</keyword>
<dbReference type="InterPro" id="IPR029753">
    <property type="entry name" value="D-isomer_DH_CS"/>
</dbReference>
<dbReference type="InterPro" id="IPR029752">
    <property type="entry name" value="D-isomer_DH_CS1"/>
</dbReference>
<dbReference type="SUPFAM" id="SSF52283">
    <property type="entry name" value="Formate/glycerate dehydrogenase catalytic domain-like"/>
    <property type="match status" value="1"/>
</dbReference>
<dbReference type="PROSITE" id="PS00065">
    <property type="entry name" value="D_2_HYDROXYACID_DH_1"/>
    <property type="match status" value="1"/>
</dbReference>
<keyword evidence="7" id="KW-0028">Amino-acid biosynthesis</keyword>
<evidence type="ECO:0000256" key="6">
    <source>
        <dbReference type="ARBA" id="ARBA00021582"/>
    </source>
</evidence>
<evidence type="ECO:0000256" key="5">
    <source>
        <dbReference type="ARBA" id="ARBA00013143"/>
    </source>
</evidence>
<dbReference type="GO" id="GO:0004617">
    <property type="term" value="F:phosphoglycerate dehydrogenase activity"/>
    <property type="evidence" value="ECO:0007669"/>
    <property type="project" value="UniProtKB-EC"/>
</dbReference>
<feature type="domain" description="ACT" evidence="15">
    <location>
        <begin position="340"/>
        <end position="409"/>
    </location>
</feature>
<dbReference type="SUPFAM" id="SSF55021">
    <property type="entry name" value="ACT-like"/>
    <property type="match status" value="1"/>
</dbReference>
<keyword evidence="8 14" id="KW-0560">Oxidoreductase</keyword>
<dbReference type="InterPro" id="IPR006139">
    <property type="entry name" value="D-isomer_2_OHA_DH_cat_dom"/>
</dbReference>
<dbReference type="AlphaFoldDB" id="L2F963"/>
<dbReference type="SUPFAM" id="SSF51735">
    <property type="entry name" value="NAD(P)-binding Rossmann-fold domains"/>
    <property type="match status" value="1"/>
</dbReference>
<dbReference type="RefSeq" id="WP_009767403.1">
    <property type="nucleotide sequence ID" value="NZ_ANIN01000001.1"/>
</dbReference>
<keyword evidence="9" id="KW-0520">NAD</keyword>
<comment type="catalytic activity">
    <reaction evidence="13">
        <text>(2R)-3-phosphoglycerate + NAD(+) = 3-phosphooxypyruvate + NADH + H(+)</text>
        <dbReference type="Rhea" id="RHEA:12641"/>
        <dbReference type="ChEBI" id="CHEBI:15378"/>
        <dbReference type="ChEBI" id="CHEBI:18110"/>
        <dbReference type="ChEBI" id="CHEBI:57540"/>
        <dbReference type="ChEBI" id="CHEBI:57945"/>
        <dbReference type="ChEBI" id="CHEBI:58272"/>
        <dbReference type="EC" id="1.1.1.95"/>
    </reaction>
</comment>
<evidence type="ECO:0000256" key="4">
    <source>
        <dbReference type="ARBA" id="ARBA00013001"/>
    </source>
</evidence>
<evidence type="ECO:0000256" key="9">
    <source>
        <dbReference type="ARBA" id="ARBA00023027"/>
    </source>
</evidence>
<dbReference type="GO" id="GO:0051287">
    <property type="term" value="F:NAD binding"/>
    <property type="evidence" value="ECO:0007669"/>
    <property type="project" value="InterPro"/>
</dbReference>
<comment type="function">
    <text evidence="1">Catalyzes the reversible oxidation of 3-phospho-D-glycerate to 3-phosphonooxypyruvate, the first step of the phosphorylated L-serine biosynthesis pathway. Also catalyzes the reversible oxidation of 2-hydroxyglutarate to 2-oxoglutarate.</text>
</comment>
<dbReference type="Gene3D" id="3.30.70.260">
    <property type="match status" value="1"/>
</dbReference>
<dbReference type="EMBL" id="ANIN01000001">
    <property type="protein sequence ID" value="ELA09584.1"/>
    <property type="molecule type" value="Genomic_DNA"/>
</dbReference>
<dbReference type="Pfam" id="PF00389">
    <property type="entry name" value="2-Hacid_dh"/>
    <property type="match status" value="1"/>
</dbReference>
<dbReference type="Proteomes" id="UP000023795">
    <property type="component" value="Unassembled WGS sequence"/>
</dbReference>
<reference evidence="16 17" key="1">
    <citation type="journal article" date="2013" name="Genome Announc.">
        <title>Genome Sequence of Moraxella macacae 0408225, a Novel Bacterial Species Isolated from a Cynomolgus Macaque with Epistaxis.</title>
        <authorList>
            <person name="Ladner J.T."/>
            <person name="Whitehouse C.A."/>
            <person name="Koroleva G.I."/>
            <person name="Palacios G.F."/>
        </authorList>
    </citation>
    <scope>NUCLEOTIDE SEQUENCE [LARGE SCALE GENOMIC DNA]</scope>
    <source>
        <strain evidence="16 17">0408225</strain>
    </source>
</reference>
<dbReference type="eggNOG" id="COG0111">
    <property type="taxonomic scope" value="Bacteria"/>
</dbReference>
<comment type="similarity">
    <text evidence="3 14">Belongs to the D-isomer specific 2-hydroxyacid dehydrogenase family.</text>
</comment>
<dbReference type="CDD" id="cd12176">
    <property type="entry name" value="PGDH_3"/>
    <property type="match status" value="1"/>
</dbReference>
<comment type="catalytic activity">
    <reaction evidence="12">
        <text>(R)-2-hydroxyglutarate + NAD(+) = 2-oxoglutarate + NADH + H(+)</text>
        <dbReference type="Rhea" id="RHEA:49612"/>
        <dbReference type="ChEBI" id="CHEBI:15378"/>
        <dbReference type="ChEBI" id="CHEBI:15801"/>
        <dbReference type="ChEBI" id="CHEBI:16810"/>
        <dbReference type="ChEBI" id="CHEBI:57540"/>
        <dbReference type="ChEBI" id="CHEBI:57945"/>
        <dbReference type="EC" id="1.1.1.399"/>
    </reaction>
</comment>
<dbReference type="InterPro" id="IPR050857">
    <property type="entry name" value="D-2-hydroxyacid_DH"/>
</dbReference>
<name>L2F963_9GAMM</name>
<dbReference type="PANTHER" id="PTHR42789">
    <property type="entry name" value="D-ISOMER SPECIFIC 2-HYDROXYACID DEHYDROGENASE FAMILY PROTEIN (AFU_ORTHOLOGUE AFUA_6G10090)"/>
    <property type="match status" value="1"/>
</dbReference>
<evidence type="ECO:0000256" key="1">
    <source>
        <dbReference type="ARBA" id="ARBA00003800"/>
    </source>
</evidence>
<dbReference type="GO" id="GO:0047545">
    <property type="term" value="F:(S)-2-hydroxyglutarate dehydrogenase activity"/>
    <property type="evidence" value="ECO:0007669"/>
    <property type="project" value="UniProtKB-ARBA"/>
</dbReference>
<protein>
    <recommendedName>
        <fullName evidence="6">D-3-phosphoglycerate dehydrogenase</fullName>
        <ecNumber evidence="4">1.1.1.399</ecNumber>
        <ecNumber evidence="5">1.1.1.95</ecNumber>
    </recommendedName>
    <alternativeName>
        <fullName evidence="11">2-oxoglutarate reductase</fullName>
    </alternativeName>
</protein>